<evidence type="ECO:0000313" key="1">
    <source>
        <dbReference type="EMBL" id="CAA6827550.1"/>
    </source>
</evidence>
<sequence length="96" mass="11165">MDNKDLIKLIKAVAEEQNYMVDNGDKKFSIDFDQWHSVAYEVSENSSGYIQANQWEYSHESDEWVLGRAVYSIRSPSDVIKFCSILINSRDIKAKR</sequence>
<gene>
    <name evidence="1" type="ORF">HELGO_WM8418</name>
</gene>
<accession>A0A6S6UHG2</accession>
<proteinExistence type="predicted"/>
<dbReference type="AlphaFoldDB" id="A0A6S6UHG2"/>
<reference evidence="1" key="1">
    <citation type="submission" date="2020-01" db="EMBL/GenBank/DDBJ databases">
        <authorList>
            <person name="Meier V. D."/>
            <person name="Meier V D."/>
        </authorList>
    </citation>
    <scope>NUCLEOTIDE SEQUENCE</scope>
    <source>
        <strain evidence="1">HLG_WM_MAG_07</strain>
    </source>
</reference>
<name>A0A6S6UHG2_9GAMM</name>
<protein>
    <submittedName>
        <fullName evidence="1">Uncharacterized protein</fullName>
    </submittedName>
</protein>
<organism evidence="1">
    <name type="scientific">uncultured Thiotrichaceae bacterium</name>
    <dbReference type="NCBI Taxonomy" id="298394"/>
    <lineage>
        <taxon>Bacteria</taxon>
        <taxon>Pseudomonadati</taxon>
        <taxon>Pseudomonadota</taxon>
        <taxon>Gammaproteobacteria</taxon>
        <taxon>Thiotrichales</taxon>
        <taxon>Thiotrichaceae</taxon>
        <taxon>environmental samples</taxon>
    </lineage>
</organism>
<dbReference type="EMBL" id="CACVAY010000140">
    <property type="protein sequence ID" value="CAA6827550.1"/>
    <property type="molecule type" value="Genomic_DNA"/>
</dbReference>